<evidence type="ECO:0000313" key="1">
    <source>
        <dbReference type="EMBL" id="KKN76154.1"/>
    </source>
</evidence>
<dbReference type="AlphaFoldDB" id="A0A0F9TAE2"/>
<protein>
    <submittedName>
        <fullName evidence="1">Uncharacterized protein</fullName>
    </submittedName>
</protein>
<comment type="caution">
    <text evidence="1">The sequence shown here is derived from an EMBL/GenBank/DDBJ whole genome shotgun (WGS) entry which is preliminary data.</text>
</comment>
<reference evidence="1" key="1">
    <citation type="journal article" date="2015" name="Nature">
        <title>Complex archaea that bridge the gap between prokaryotes and eukaryotes.</title>
        <authorList>
            <person name="Spang A."/>
            <person name="Saw J.H."/>
            <person name="Jorgensen S.L."/>
            <person name="Zaremba-Niedzwiedzka K."/>
            <person name="Martijn J."/>
            <person name="Lind A.E."/>
            <person name="van Eijk R."/>
            <person name="Schleper C."/>
            <person name="Guy L."/>
            <person name="Ettema T.J."/>
        </authorList>
    </citation>
    <scope>NUCLEOTIDE SEQUENCE</scope>
</reference>
<sequence length="37" mass="4165">MSNAGGVQSFNLILTIVVALEMEPDVVWERIREYARG</sequence>
<accession>A0A0F9TAE2</accession>
<name>A0A0F9TAE2_9ZZZZ</name>
<dbReference type="EMBL" id="LAZR01000299">
    <property type="protein sequence ID" value="KKN76154.1"/>
    <property type="molecule type" value="Genomic_DNA"/>
</dbReference>
<gene>
    <name evidence="1" type="ORF">LCGC14_0373490</name>
</gene>
<organism evidence="1">
    <name type="scientific">marine sediment metagenome</name>
    <dbReference type="NCBI Taxonomy" id="412755"/>
    <lineage>
        <taxon>unclassified sequences</taxon>
        <taxon>metagenomes</taxon>
        <taxon>ecological metagenomes</taxon>
    </lineage>
</organism>
<proteinExistence type="predicted"/>